<proteinExistence type="predicted"/>
<name>A0A0F9NYN7_9ZZZZ</name>
<organism evidence="2">
    <name type="scientific">marine sediment metagenome</name>
    <dbReference type="NCBI Taxonomy" id="412755"/>
    <lineage>
        <taxon>unclassified sequences</taxon>
        <taxon>metagenomes</taxon>
        <taxon>ecological metagenomes</taxon>
    </lineage>
</organism>
<feature type="region of interest" description="Disordered" evidence="1">
    <location>
        <begin position="75"/>
        <end position="108"/>
    </location>
</feature>
<accession>A0A0F9NYN7</accession>
<dbReference type="EMBL" id="LAZR01002870">
    <property type="protein sequence ID" value="KKN24620.1"/>
    <property type="molecule type" value="Genomic_DNA"/>
</dbReference>
<sequence length="108" mass="12290">MKPKTATAVMMMLPAAPGTCVMCATAHDENSPHNYWSLFYGMRFKLKYGRDATHADCCAHMPEKSRPFYRQAVEEAGRKWTEPDSEPIAEPYAESQPFRKETPSETQD</sequence>
<evidence type="ECO:0000256" key="1">
    <source>
        <dbReference type="SAM" id="MobiDB-lite"/>
    </source>
</evidence>
<protein>
    <submittedName>
        <fullName evidence="2">Uncharacterized protein</fullName>
    </submittedName>
</protein>
<comment type="caution">
    <text evidence="2">The sequence shown here is derived from an EMBL/GenBank/DDBJ whole genome shotgun (WGS) entry which is preliminary data.</text>
</comment>
<reference evidence="2" key="1">
    <citation type="journal article" date="2015" name="Nature">
        <title>Complex archaea that bridge the gap between prokaryotes and eukaryotes.</title>
        <authorList>
            <person name="Spang A."/>
            <person name="Saw J.H."/>
            <person name="Jorgensen S.L."/>
            <person name="Zaremba-Niedzwiedzka K."/>
            <person name="Martijn J."/>
            <person name="Lind A.E."/>
            <person name="van Eijk R."/>
            <person name="Schleper C."/>
            <person name="Guy L."/>
            <person name="Ettema T.J."/>
        </authorList>
    </citation>
    <scope>NUCLEOTIDE SEQUENCE</scope>
</reference>
<evidence type="ECO:0000313" key="2">
    <source>
        <dbReference type="EMBL" id="KKN24620.1"/>
    </source>
</evidence>
<dbReference type="AlphaFoldDB" id="A0A0F9NYN7"/>
<feature type="compositionally biased region" description="Basic and acidic residues" evidence="1">
    <location>
        <begin position="97"/>
        <end position="108"/>
    </location>
</feature>
<gene>
    <name evidence="2" type="ORF">LCGC14_0893040</name>
</gene>